<organism evidence="1 2">
    <name type="scientific">[Clostridium] citroniae WAL-17108</name>
    <dbReference type="NCBI Taxonomy" id="742733"/>
    <lineage>
        <taxon>Bacteria</taxon>
        <taxon>Bacillati</taxon>
        <taxon>Bacillota</taxon>
        <taxon>Clostridia</taxon>
        <taxon>Lachnospirales</taxon>
        <taxon>Lachnospiraceae</taxon>
        <taxon>Enterocloster</taxon>
    </lineage>
</organism>
<evidence type="ECO:0000313" key="1">
    <source>
        <dbReference type="EMBL" id="EHE98243.1"/>
    </source>
</evidence>
<dbReference type="RefSeq" id="WP_007863441.1">
    <property type="nucleotide sequence ID" value="NZ_JH376422.1"/>
</dbReference>
<name>G5HKE3_9FIRM</name>
<dbReference type="Proteomes" id="UP000003763">
    <property type="component" value="Unassembled WGS sequence"/>
</dbReference>
<dbReference type="AlphaFoldDB" id="G5HKE3"/>
<dbReference type="HOGENOM" id="CLU_008329_0_0_9"/>
<dbReference type="eggNOG" id="COG1119">
    <property type="taxonomic scope" value="Bacteria"/>
</dbReference>
<gene>
    <name evidence="1" type="ORF">HMPREF9469_03055</name>
</gene>
<sequence length="1176" mass="135012">MRLVDIVKIDNRFEKSVNLLLDLNNLQKIQYYIPTRSSINLLKSYLEEVLEFTGGRANILIGPYGKGKSHLLLVLMSILSDIEGKEMTGLFERISELDVEAIELIKKVHGKKHFLPVIVNTNSGNLGQAFVRSLSQALRRDGLDDVVPDNYFSEAVKMINQWNRVYPQTYEKLEKLVGGQKLDKFLQKLEQYDYQALEQFRTMYPVLTSGSEFNPIIDDEVLSVYQSVNRTLCEKHGYTGIYIIFDEFSKYVEGHWEEGFSTDMKVLQDICELCNSSKDEQLHLTCVAHKAVRSYGDALSKEVQNAFRGVEGRLKEIPFIVSSQNNYELIADAIRKKEKFAEWKVQNTEYQNLMEQSYQIPDFNALFERNDFDKIVGEGCYPLTPLAALLLLGLSEKIAQNERTIFTFLTGKDMYSLANFVLKCRQVIYIGAGLIYDYFTQLFEAEKASSIHNEWLKADYALSKTENENEKTIIKSLAVIHMLNRPDDVPANDLFLRLASGFSKNEYVKAVESLVRNGILKYKPGIAAYEFQNGVSVNIESEVADCAKKYFPKVGISEVLNDVFHQKYILPKKYNQDYFMTRYYGIEFIESLGFLSLASLSYVKDKNDPDGFLFVLCDGDIENEAAVRHLAEINDPGAILGIPHLQPNCRHIVQQLLAVRKLKNDREFTEKNEALVTELKNYEIELVDELNNQLLKMLNSIDCVYTFSGIYKVGSKGLNRTVSDICESTYYLTPKINNESINRHNISSQISKARNIILDDMLHTRLMNRYEKGTSAESTIYRAVMLHTTGDKALSNVRNEIVEFIHESKGKKVCFSRLINKLTKAPIGIRKGVLPIYITEQLMKLEDMPVIYNGRTEVSIDVQQLVNVVNSPNEYSLYVEIETGQKLEYIEGIEKLFADYGIYCRDIENKNRLAALTCMMQSWYRSLPQTSRTFMLEDFEGQSIGEIHAFRRLFAGTINPREVLFEQIPKIFREKDMVKTLKGVSETKEQIDGHIKIIKRNAEMVVRKELGLPEKDDFLLSMKTWYRELPDMAKNSVYSIDSQRLLNSIRELTITNVEEIIEVLSKEVTGFFVEDWSDTSLKEFSAGFTNLIEEIKGKTTSKDNKQSKKVSFVSENGIKDCFYNFDIEKMSTSAYFFQNALEDIVEEYGNSIENNEKIGILMSMVQKLMGMEEKKV</sequence>
<proteinExistence type="predicted"/>
<reference evidence="1 2" key="1">
    <citation type="submission" date="2011-08" db="EMBL/GenBank/DDBJ databases">
        <title>The Genome Sequence of Clostridium citroniae WAL-17108.</title>
        <authorList>
            <consortium name="The Broad Institute Genome Sequencing Platform"/>
            <person name="Earl A."/>
            <person name="Ward D."/>
            <person name="Feldgarden M."/>
            <person name="Gevers D."/>
            <person name="Finegold S.M."/>
            <person name="Summanen P.H."/>
            <person name="Molitoris D.R."/>
            <person name="Vaisanen M.L."/>
            <person name="Daigneault M."/>
            <person name="Allen-Vercoe E."/>
            <person name="Young S.K."/>
            <person name="Zeng Q."/>
            <person name="Gargeya S."/>
            <person name="Fitzgerald M."/>
            <person name="Haas B."/>
            <person name="Abouelleil A."/>
            <person name="Alvarado L."/>
            <person name="Arachchi H.M."/>
            <person name="Berlin A."/>
            <person name="Brown A."/>
            <person name="Chapman S.B."/>
            <person name="Chen Z."/>
            <person name="Dunbar C."/>
            <person name="Freedman E."/>
            <person name="Gearin G."/>
            <person name="Gellesch M."/>
            <person name="Goldberg J."/>
            <person name="Griggs A."/>
            <person name="Gujja S."/>
            <person name="Heiman D."/>
            <person name="Howarth C."/>
            <person name="Larson L."/>
            <person name="Lui A."/>
            <person name="MacDonald P.J.P."/>
            <person name="Montmayeur A."/>
            <person name="Murphy C."/>
            <person name="Neiman D."/>
            <person name="Pearson M."/>
            <person name="Priest M."/>
            <person name="Roberts A."/>
            <person name="Saif S."/>
            <person name="Shea T."/>
            <person name="Shenoy N."/>
            <person name="Sisk P."/>
            <person name="Stolte C."/>
            <person name="Sykes S."/>
            <person name="Wortman J."/>
            <person name="Nusbaum C."/>
            <person name="Birren B."/>
        </authorList>
    </citation>
    <scope>NUCLEOTIDE SEQUENCE [LARGE SCALE GENOMIC DNA]</scope>
    <source>
        <strain evidence="1 2">WAL-17108</strain>
    </source>
</reference>
<accession>G5HKE3</accession>
<evidence type="ECO:0000313" key="2">
    <source>
        <dbReference type="Proteomes" id="UP000003763"/>
    </source>
</evidence>
<protein>
    <submittedName>
        <fullName evidence="1">Uncharacterized protein</fullName>
    </submittedName>
</protein>
<dbReference type="EMBL" id="ADLJ01000024">
    <property type="protein sequence ID" value="EHE98243.1"/>
    <property type="molecule type" value="Genomic_DNA"/>
</dbReference>
<dbReference type="PATRIC" id="fig|742733.3.peg.3172"/>
<comment type="caution">
    <text evidence="1">The sequence shown here is derived from an EMBL/GenBank/DDBJ whole genome shotgun (WGS) entry which is preliminary data.</text>
</comment>